<evidence type="ECO:0000313" key="6">
    <source>
        <dbReference type="Proteomes" id="UP000235145"/>
    </source>
</evidence>
<accession>A0A9R1XB12</accession>
<evidence type="ECO:0000259" key="4">
    <source>
        <dbReference type="Pfam" id="PF10551"/>
    </source>
</evidence>
<name>A0A9R1XB12_LACSA</name>
<dbReference type="InterPro" id="IPR018289">
    <property type="entry name" value="MULE_transposase_dom"/>
</dbReference>
<dbReference type="InterPro" id="IPR001207">
    <property type="entry name" value="Transposase_mutator"/>
</dbReference>
<dbReference type="PROSITE" id="PS01007">
    <property type="entry name" value="TRANSPOSASE_MUTATOR"/>
    <property type="match status" value="1"/>
</dbReference>
<dbReference type="EMBL" id="NBSK02000005">
    <property type="protein sequence ID" value="KAJ0205674.1"/>
    <property type="molecule type" value="Genomic_DNA"/>
</dbReference>
<evidence type="ECO:0000256" key="2">
    <source>
        <dbReference type="ARBA" id="ARBA00023125"/>
    </source>
</evidence>
<reference evidence="5 6" key="1">
    <citation type="journal article" date="2017" name="Nat. Commun.">
        <title>Genome assembly with in vitro proximity ligation data and whole-genome triplication in lettuce.</title>
        <authorList>
            <person name="Reyes-Chin-Wo S."/>
            <person name="Wang Z."/>
            <person name="Yang X."/>
            <person name="Kozik A."/>
            <person name="Arikit S."/>
            <person name="Song C."/>
            <person name="Xia L."/>
            <person name="Froenicke L."/>
            <person name="Lavelle D.O."/>
            <person name="Truco M.J."/>
            <person name="Xia R."/>
            <person name="Zhu S."/>
            <person name="Xu C."/>
            <person name="Xu H."/>
            <person name="Xu X."/>
            <person name="Cox K."/>
            <person name="Korf I."/>
            <person name="Meyers B.C."/>
            <person name="Michelmore R.W."/>
        </authorList>
    </citation>
    <scope>NUCLEOTIDE SEQUENCE [LARGE SCALE GENOMIC DNA]</scope>
    <source>
        <strain evidence="6">cv. Salinas</strain>
        <tissue evidence="5">Seedlings</tissue>
    </source>
</reference>
<sequence length="224" mass="25792">MGTIAENYARLWSYGEEIRRSNPGSTIKICVDSMPDGRNYFSKKYICFASVKEGWRGGCRRIINLDACFLKNFCQGELLCVVGRDANNGIFPIAWAIVFVENKENWKWFLETLSEDLQCWNDGNGLVLISDQHKGLIEAVKEVFPAAEHRQCARHIYANFRKRFIGSKFENLFWKARKATIEAQFNVIMKKIGKLNPEAVVHLMDRDPKTCSLAFLKFIILVIQ</sequence>
<organism evidence="5 6">
    <name type="scientific">Lactuca sativa</name>
    <name type="common">Garden lettuce</name>
    <dbReference type="NCBI Taxonomy" id="4236"/>
    <lineage>
        <taxon>Eukaryota</taxon>
        <taxon>Viridiplantae</taxon>
        <taxon>Streptophyta</taxon>
        <taxon>Embryophyta</taxon>
        <taxon>Tracheophyta</taxon>
        <taxon>Spermatophyta</taxon>
        <taxon>Magnoliopsida</taxon>
        <taxon>eudicotyledons</taxon>
        <taxon>Gunneridae</taxon>
        <taxon>Pentapetalae</taxon>
        <taxon>asterids</taxon>
        <taxon>campanulids</taxon>
        <taxon>Asterales</taxon>
        <taxon>Asteraceae</taxon>
        <taxon>Cichorioideae</taxon>
        <taxon>Cichorieae</taxon>
        <taxon>Lactucinae</taxon>
        <taxon>Lactuca</taxon>
    </lineage>
</organism>
<feature type="domain" description="MULE transposase" evidence="4">
    <location>
        <begin position="63"/>
        <end position="159"/>
    </location>
</feature>
<evidence type="ECO:0000313" key="5">
    <source>
        <dbReference type="EMBL" id="KAJ0205674.1"/>
    </source>
</evidence>
<dbReference type="GO" id="GO:0006313">
    <property type="term" value="P:DNA transposition"/>
    <property type="evidence" value="ECO:0007669"/>
    <property type="project" value="InterPro"/>
</dbReference>
<dbReference type="Proteomes" id="UP000235145">
    <property type="component" value="Unassembled WGS sequence"/>
</dbReference>
<comment type="caution">
    <text evidence="5">The sequence shown here is derived from an EMBL/GenBank/DDBJ whole genome shotgun (WGS) entry which is preliminary data.</text>
</comment>
<dbReference type="AlphaFoldDB" id="A0A9R1XB12"/>
<evidence type="ECO:0000256" key="1">
    <source>
        <dbReference type="ARBA" id="ARBA00022578"/>
    </source>
</evidence>
<dbReference type="GO" id="GO:0004803">
    <property type="term" value="F:transposase activity"/>
    <property type="evidence" value="ECO:0007669"/>
    <property type="project" value="InterPro"/>
</dbReference>
<keyword evidence="6" id="KW-1185">Reference proteome</keyword>
<dbReference type="PANTHER" id="PTHR31973">
    <property type="entry name" value="POLYPROTEIN, PUTATIVE-RELATED"/>
    <property type="match status" value="1"/>
</dbReference>
<dbReference type="PANTHER" id="PTHR31973:SF189">
    <property type="entry name" value="TRANSPOSASE, MUDR, PLANT, MULE TRANSPOSASE DOMAIN PROTEIN-RELATED"/>
    <property type="match status" value="1"/>
</dbReference>
<dbReference type="Pfam" id="PF10551">
    <property type="entry name" value="MULE"/>
    <property type="match status" value="1"/>
</dbReference>
<dbReference type="GO" id="GO:0003677">
    <property type="term" value="F:DNA binding"/>
    <property type="evidence" value="ECO:0007669"/>
    <property type="project" value="UniProtKB-KW"/>
</dbReference>
<keyword evidence="1" id="KW-0815">Transposition</keyword>
<keyword evidence="2" id="KW-0238">DNA-binding</keyword>
<gene>
    <name evidence="5" type="ORF">LSAT_V11C500286420</name>
</gene>
<keyword evidence="3" id="KW-0233">DNA recombination</keyword>
<proteinExistence type="predicted"/>
<protein>
    <recommendedName>
        <fullName evidence="4">MULE transposase domain-containing protein</fullName>
    </recommendedName>
</protein>
<evidence type="ECO:0000256" key="3">
    <source>
        <dbReference type="ARBA" id="ARBA00023172"/>
    </source>
</evidence>